<organism evidence="9 10">
    <name type="scientific">Actinokineospora fastidiosa</name>
    <dbReference type="NCBI Taxonomy" id="1816"/>
    <lineage>
        <taxon>Bacteria</taxon>
        <taxon>Bacillati</taxon>
        <taxon>Actinomycetota</taxon>
        <taxon>Actinomycetes</taxon>
        <taxon>Pseudonocardiales</taxon>
        <taxon>Pseudonocardiaceae</taxon>
        <taxon>Actinokineospora</taxon>
    </lineage>
</organism>
<keyword evidence="5" id="KW-0378">Hydrolase</keyword>
<feature type="domain" description="Peptidase M28" evidence="8">
    <location>
        <begin position="94"/>
        <end position="304"/>
    </location>
</feature>
<dbReference type="Pfam" id="PF04389">
    <property type="entry name" value="Peptidase_M28"/>
    <property type="match status" value="1"/>
</dbReference>
<dbReference type="InterPro" id="IPR013783">
    <property type="entry name" value="Ig-like_fold"/>
</dbReference>
<evidence type="ECO:0000259" key="8">
    <source>
        <dbReference type="Pfam" id="PF04389"/>
    </source>
</evidence>
<dbReference type="GO" id="GO:0005975">
    <property type="term" value="P:carbohydrate metabolic process"/>
    <property type="evidence" value="ECO:0007669"/>
    <property type="project" value="UniProtKB-ARBA"/>
</dbReference>
<reference evidence="9" key="1">
    <citation type="journal article" date="2014" name="Int. J. Syst. Evol. Microbiol.">
        <title>Complete genome sequence of Corynebacterium casei LMG S-19264T (=DSM 44701T), isolated from a smear-ripened cheese.</title>
        <authorList>
            <consortium name="US DOE Joint Genome Institute (JGI-PGF)"/>
            <person name="Walter F."/>
            <person name="Albersmeier A."/>
            <person name="Kalinowski J."/>
            <person name="Ruckert C."/>
        </authorList>
    </citation>
    <scope>NUCLEOTIDE SEQUENCE</scope>
    <source>
        <strain evidence="9">JCM 3276</strain>
    </source>
</reference>
<name>A0A918LBC3_9PSEU</name>
<dbReference type="PANTHER" id="PTHR12147:SF26">
    <property type="entry name" value="PEPTIDASE M28 DOMAIN-CONTAINING PROTEIN"/>
    <property type="match status" value="1"/>
</dbReference>
<feature type="signal peptide" evidence="7">
    <location>
        <begin position="1"/>
        <end position="26"/>
    </location>
</feature>
<dbReference type="AlphaFoldDB" id="A0A918LBC3"/>
<dbReference type="InterPro" id="IPR007484">
    <property type="entry name" value="Peptidase_M28"/>
</dbReference>
<protein>
    <recommendedName>
        <fullName evidence="8">Peptidase M28 domain-containing protein</fullName>
    </recommendedName>
</protein>
<dbReference type="CDD" id="cd03876">
    <property type="entry name" value="M28_SGAP_like"/>
    <property type="match status" value="1"/>
</dbReference>
<dbReference type="RefSeq" id="WP_189209849.1">
    <property type="nucleotide sequence ID" value="NZ_BMRB01000001.1"/>
</dbReference>
<dbReference type="PANTHER" id="PTHR12147">
    <property type="entry name" value="METALLOPEPTIDASE M28 FAMILY MEMBER"/>
    <property type="match status" value="1"/>
</dbReference>
<dbReference type="EMBL" id="BMRB01000001">
    <property type="protein sequence ID" value="GGS25955.1"/>
    <property type="molecule type" value="Genomic_DNA"/>
</dbReference>
<dbReference type="InterPro" id="IPR045175">
    <property type="entry name" value="M28_fam"/>
</dbReference>
<keyword evidence="3" id="KW-0479">Metal-binding</keyword>
<comment type="caution">
    <text evidence="9">The sequence shown here is derived from an EMBL/GenBank/DDBJ whole genome shotgun (WGS) entry which is preliminary data.</text>
</comment>
<comment type="similarity">
    <text evidence="1">Belongs to the peptidase M28 family. M28A subfamily.</text>
</comment>
<keyword evidence="10" id="KW-1185">Reference proteome</keyword>
<evidence type="ECO:0000313" key="10">
    <source>
        <dbReference type="Proteomes" id="UP000660680"/>
    </source>
</evidence>
<evidence type="ECO:0000256" key="5">
    <source>
        <dbReference type="ARBA" id="ARBA00022801"/>
    </source>
</evidence>
<sequence length="634" mass="64207">MRMRTTLAALAATAVPLALVAAPSHAATAPDIPVSDVKAHLAQFQAIAQNNGGNRAHGRPGYRASVDYVKGKLDAAGYQTQVLQFTSNGATGYNLIADWPGGDPNAVIMAGGHLDSVSSGPGINDNGSGSAGLLEIALTIAEQDLKPQKHLRFGWWGAEELGLVGSTNYVNGLSSTEKAKIDAYLNFDMTGSPNPAYFVYSASGQPSGSLELQRLLEQGFTDEGVDADLTSIGGRSDHAAFARAGIPVGGTFSGAEGTKTSAQAQKWGGTAGQPYDRCYHSSCDTTSNINDTSLDRHTDVAAYAIYTLAGTAQQTDFGVSVEPASLDVAVGTSRSATVRTTAGSGGSERITLSATGLPSGATAAFSPSPVDTGADATLTVSASPDTATGSYPVRVTGTNAAGKAVSADLTLTIRPDDPPPADFRIAVNPSGLTVAAGANTSTQVLVTGNGGMIGVSASGLPSGVQATFQPTSVAVGSEAKLTFVASTSAAPGTHTVTVTGTDHTGKQVNAQVSLTVEGDDPPTDDVQVSASPSTGTVSQGQLAQTRVTATGGTGALTLSASGVPAGTQVYWNPRTIAQGGASDVWLFTNFQTPTGTHRITITATAADGATGTTTYTLTVTRFGYFSASTTPRAW</sequence>
<evidence type="ECO:0000256" key="6">
    <source>
        <dbReference type="ARBA" id="ARBA00022833"/>
    </source>
</evidence>
<dbReference type="Proteomes" id="UP000660680">
    <property type="component" value="Unassembled WGS sequence"/>
</dbReference>
<gene>
    <name evidence="9" type="ORF">GCM10010171_19180</name>
</gene>
<accession>A0A918LBC3</accession>
<keyword evidence="2" id="KW-0645">Protease</keyword>
<keyword evidence="4 7" id="KW-0732">Signal</keyword>
<evidence type="ECO:0000256" key="4">
    <source>
        <dbReference type="ARBA" id="ARBA00022729"/>
    </source>
</evidence>
<evidence type="ECO:0000256" key="7">
    <source>
        <dbReference type="SAM" id="SignalP"/>
    </source>
</evidence>
<dbReference type="Gene3D" id="3.40.630.10">
    <property type="entry name" value="Zn peptidases"/>
    <property type="match status" value="1"/>
</dbReference>
<keyword evidence="6" id="KW-0862">Zinc</keyword>
<evidence type="ECO:0000256" key="2">
    <source>
        <dbReference type="ARBA" id="ARBA00022670"/>
    </source>
</evidence>
<evidence type="ECO:0000256" key="3">
    <source>
        <dbReference type="ARBA" id="ARBA00022723"/>
    </source>
</evidence>
<dbReference type="SUPFAM" id="SSF53187">
    <property type="entry name" value="Zn-dependent exopeptidases"/>
    <property type="match status" value="1"/>
</dbReference>
<reference evidence="9" key="2">
    <citation type="submission" date="2020-09" db="EMBL/GenBank/DDBJ databases">
        <authorList>
            <person name="Sun Q."/>
            <person name="Ohkuma M."/>
        </authorList>
    </citation>
    <scope>NUCLEOTIDE SEQUENCE</scope>
    <source>
        <strain evidence="9">JCM 3276</strain>
    </source>
</reference>
<feature type="chain" id="PRO_5037640942" description="Peptidase M28 domain-containing protein" evidence="7">
    <location>
        <begin position="27"/>
        <end position="634"/>
    </location>
</feature>
<evidence type="ECO:0000256" key="1">
    <source>
        <dbReference type="ARBA" id="ARBA00005957"/>
    </source>
</evidence>
<dbReference type="Gene3D" id="2.60.40.10">
    <property type="entry name" value="Immunoglobulins"/>
    <property type="match status" value="2"/>
</dbReference>
<dbReference type="FunFam" id="3.40.630.10:FF:000066">
    <property type="entry name" value="M28 family peptidase"/>
    <property type="match status" value="1"/>
</dbReference>
<dbReference type="GO" id="GO:0006508">
    <property type="term" value="P:proteolysis"/>
    <property type="evidence" value="ECO:0007669"/>
    <property type="project" value="UniProtKB-KW"/>
</dbReference>
<dbReference type="GO" id="GO:0004177">
    <property type="term" value="F:aminopeptidase activity"/>
    <property type="evidence" value="ECO:0007669"/>
    <property type="project" value="InterPro"/>
</dbReference>
<evidence type="ECO:0000313" key="9">
    <source>
        <dbReference type="EMBL" id="GGS25955.1"/>
    </source>
</evidence>
<proteinExistence type="inferred from homology"/>
<dbReference type="GO" id="GO:0008235">
    <property type="term" value="F:metalloexopeptidase activity"/>
    <property type="evidence" value="ECO:0007669"/>
    <property type="project" value="InterPro"/>
</dbReference>
<dbReference type="InterPro" id="IPR041756">
    <property type="entry name" value="M28_SGAP-like"/>
</dbReference>
<dbReference type="GO" id="GO:0046872">
    <property type="term" value="F:metal ion binding"/>
    <property type="evidence" value="ECO:0007669"/>
    <property type="project" value="UniProtKB-KW"/>
</dbReference>